<evidence type="ECO:0000313" key="3">
    <source>
        <dbReference type="Proteomes" id="UP000192713"/>
    </source>
</evidence>
<sequence length="98" mass="10627">MAEFSGADQAGAVRRLYAAGTPERADLERRMAEFLPPAAPVSEVTERALEELAERVTRDAPPVTGGTGTLDHAARALVDALVDSARGTRDRHTRRYHT</sequence>
<feature type="region of interest" description="Disordered" evidence="1">
    <location>
        <begin position="1"/>
        <end position="22"/>
    </location>
</feature>
<dbReference type="AlphaFoldDB" id="A0A1X0DZ05"/>
<gene>
    <name evidence="2" type="ORF">BST28_17445</name>
</gene>
<accession>A0A1X0DZ05</accession>
<name>A0A1X0DZ05_9MYCO</name>
<organism evidence="2 3">
    <name type="scientific">Mycolicibacter kumamotonensis</name>
    <dbReference type="NCBI Taxonomy" id="354243"/>
    <lineage>
        <taxon>Bacteria</taxon>
        <taxon>Bacillati</taxon>
        <taxon>Actinomycetota</taxon>
        <taxon>Actinomycetes</taxon>
        <taxon>Mycobacteriales</taxon>
        <taxon>Mycobacteriaceae</taxon>
        <taxon>Mycolicibacter</taxon>
    </lineage>
</organism>
<dbReference type="Proteomes" id="UP000192713">
    <property type="component" value="Unassembled WGS sequence"/>
</dbReference>
<proteinExistence type="predicted"/>
<dbReference type="EMBL" id="MVHU01000030">
    <property type="protein sequence ID" value="ORA77587.1"/>
    <property type="molecule type" value="Genomic_DNA"/>
</dbReference>
<evidence type="ECO:0000313" key="2">
    <source>
        <dbReference type="EMBL" id="ORA77587.1"/>
    </source>
</evidence>
<reference evidence="2 3" key="1">
    <citation type="submission" date="2017-02" db="EMBL/GenBank/DDBJ databases">
        <title>The new phylogeny of genus Mycobacterium.</title>
        <authorList>
            <person name="Tortoli E."/>
            <person name="Trovato A."/>
            <person name="Cirillo D.M."/>
        </authorList>
    </citation>
    <scope>NUCLEOTIDE SEQUENCE [LARGE SCALE GENOMIC DNA]</scope>
    <source>
        <strain evidence="2 3">DSM 45093</strain>
    </source>
</reference>
<evidence type="ECO:0000256" key="1">
    <source>
        <dbReference type="SAM" id="MobiDB-lite"/>
    </source>
</evidence>
<protein>
    <submittedName>
        <fullName evidence="2">Uncharacterized protein</fullName>
    </submittedName>
</protein>
<comment type="caution">
    <text evidence="2">The sequence shown here is derived from an EMBL/GenBank/DDBJ whole genome shotgun (WGS) entry which is preliminary data.</text>
</comment>